<feature type="compositionally biased region" description="Basic and acidic residues" evidence="1">
    <location>
        <begin position="60"/>
        <end position="85"/>
    </location>
</feature>
<dbReference type="EMBL" id="JAVDUJ010000001">
    <property type="protein sequence ID" value="MDR6939267.1"/>
    <property type="molecule type" value="Genomic_DNA"/>
</dbReference>
<name>A0ABU1T1P5_9ACTO</name>
<feature type="compositionally biased region" description="Polar residues" evidence="1">
    <location>
        <begin position="107"/>
        <end position="116"/>
    </location>
</feature>
<evidence type="ECO:0000313" key="2">
    <source>
        <dbReference type="EMBL" id="MDR6939267.1"/>
    </source>
</evidence>
<organism evidence="2 3">
    <name type="scientific">Arcanobacterium hippocoleae</name>
    <dbReference type="NCBI Taxonomy" id="149017"/>
    <lineage>
        <taxon>Bacteria</taxon>
        <taxon>Bacillati</taxon>
        <taxon>Actinomycetota</taxon>
        <taxon>Actinomycetes</taxon>
        <taxon>Actinomycetales</taxon>
        <taxon>Actinomycetaceae</taxon>
        <taxon>Arcanobacterium</taxon>
    </lineage>
</organism>
<dbReference type="RefSeq" id="WP_374717329.1">
    <property type="nucleotide sequence ID" value="NZ_CP136414.1"/>
</dbReference>
<dbReference type="InterPro" id="IPR021888">
    <property type="entry name" value="DUF3499"/>
</dbReference>
<evidence type="ECO:0000313" key="3">
    <source>
        <dbReference type="Proteomes" id="UP001266099"/>
    </source>
</evidence>
<comment type="caution">
    <text evidence="2">The sequence shown here is derived from an EMBL/GenBank/DDBJ whole genome shotgun (WGS) entry which is preliminary data.</text>
</comment>
<feature type="region of interest" description="Disordered" evidence="1">
    <location>
        <begin position="60"/>
        <end position="128"/>
    </location>
</feature>
<dbReference type="Proteomes" id="UP001266099">
    <property type="component" value="Unassembled WGS sequence"/>
</dbReference>
<evidence type="ECO:0000256" key="1">
    <source>
        <dbReference type="SAM" id="MobiDB-lite"/>
    </source>
</evidence>
<feature type="compositionally biased region" description="Basic and acidic residues" evidence="1">
    <location>
        <begin position="96"/>
        <end position="105"/>
    </location>
</feature>
<gene>
    <name evidence="2" type="ORF">J2S36_000810</name>
</gene>
<protein>
    <submittedName>
        <fullName evidence="2">Uncharacterized protein</fullName>
    </submittedName>
</protein>
<accession>A0ABU1T1P5</accession>
<proteinExistence type="predicted"/>
<sequence length="128" mass="13986">MTSSYAQATAVIGPLSPTPQAGTFDFCAEHALSVTVPIGWQLVRLVTEFAPAEPSHDDLTALADAIREASRRDVPAPQPARRDVPRPNAHLNVRPELARQRHLEHPSQVTKKQQGRPNLEIIDGGQTE</sequence>
<keyword evidence="3" id="KW-1185">Reference proteome</keyword>
<dbReference type="Pfam" id="PF12005">
    <property type="entry name" value="DUF3499"/>
    <property type="match status" value="1"/>
</dbReference>
<reference evidence="2 3" key="1">
    <citation type="submission" date="2023-07" db="EMBL/GenBank/DDBJ databases">
        <title>Sequencing the genomes of 1000 actinobacteria strains.</title>
        <authorList>
            <person name="Klenk H.-P."/>
        </authorList>
    </citation>
    <scope>NUCLEOTIDE SEQUENCE [LARGE SCALE GENOMIC DNA]</scope>
    <source>
        <strain evidence="2 3">DSM 15539</strain>
    </source>
</reference>